<protein>
    <recommendedName>
        <fullName evidence="3">Integrase</fullName>
    </recommendedName>
</protein>
<dbReference type="EMBL" id="MKIP01000051">
    <property type="protein sequence ID" value="OLP59585.1"/>
    <property type="molecule type" value="Genomic_DNA"/>
</dbReference>
<dbReference type="SUPFAM" id="SSF56349">
    <property type="entry name" value="DNA breaking-rejoining enzymes"/>
    <property type="match status" value="1"/>
</dbReference>
<evidence type="ECO:0000313" key="1">
    <source>
        <dbReference type="EMBL" id="OLP59585.1"/>
    </source>
</evidence>
<dbReference type="InterPro" id="IPR011010">
    <property type="entry name" value="DNA_brk_join_enz"/>
</dbReference>
<name>A0A1Q9AVX3_9HYPH</name>
<proteinExistence type="predicted"/>
<comment type="caution">
    <text evidence="1">The sequence shown here is derived from an EMBL/GenBank/DDBJ whole genome shotgun (WGS) entry which is preliminary data.</text>
</comment>
<dbReference type="Pfam" id="PF13009">
    <property type="entry name" value="Integrase_2"/>
    <property type="match status" value="1"/>
</dbReference>
<dbReference type="InterPro" id="IPR024965">
    <property type="entry name" value="Putative_integrase"/>
</dbReference>
<organism evidence="1 2">
    <name type="scientific">Xaviernesmea oryzae</name>
    <dbReference type="NCBI Taxonomy" id="464029"/>
    <lineage>
        <taxon>Bacteria</taxon>
        <taxon>Pseudomonadati</taxon>
        <taxon>Pseudomonadota</taxon>
        <taxon>Alphaproteobacteria</taxon>
        <taxon>Hyphomicrobiales</taxon>
        <taxon>Rhizobiaceae</taxon>
        <taxon>Rhizobium/Agrobacterium group</taxon>
        <taxon>Xaviernesmea</taxon>
    </lineage>
</organism>
<dbReference type="Proteomes" id="UP000186364">
    <property type="component" value="Unassembled WGS sequence"/>
</dbReference>
<reference evidence="1 2" key="1">
    <citation type="submission" date="2016-09" db="EMBL/GenBank/DDBJ databases">
        <title>Rhizobium sp. nov., a novel species isolated from the rice rhizosphere.</title>
        <authorList>
            <person name="Zhao J."/>
            <person name="Zhang X."/>
        </authorList>
    </citation>
    <scope>NUCLEOTIDE SEQUENCE [LARGE SCALE GENOMIC DNA]</scope>
    <source>
        <strain evidence="1 2">1.7048</strain>
    </source>
</reference>
<accession>A0A1Q9AVX3</accession>
<dbReference type="GO" id="GO:0003677">
    <property type="term" value="F:DNA binding"/>
    <property type="evidence" value="ECO:0007669"/>
    <property type="project" value="InterPro"/>
</dbReference>
<gene>
    <name evidence="1" type="ORF">BJF93_20440</name>
</gene>
<keyword evidence="2" id="KW-1185">Reference proteome</keyword>
<sequence length="514" mass="58330">MTNNPSKTGFFINTNKHSEPYLVPWQNVDLHRMLYALKVWQETWNPVNGPVQLEYDGDPEEGAKDALPKVFPLFRMPAGRHATKFNPLRYQQCSRFWLDLMLEVQTRWNAHALPEDRDEFVTMTKSGKQVQKSRYTSHGMRVAGITILLQAGLSIELVSRMFAGHATILQSIYYAKFEASFMSSSFDDLDVPGMVRARAELFRNAKEMEFDEASSRLVAASPDLMKLALSAVGSWERRDLGICPYSGQRCFDGNPEGGIVEGGPGNCLLCKHHLTGPEYAHAVWSYGCHLLFRLGRMNRRVMALTEEIDQIDAELNIMDQIHNDFRVLYGKKRTTETTRNNVTLDQVPLSKTLAECVRLLAVFEEMERRGLGDDQRRTLITSPNSSLEHTELSEVRQALGLAENAEIYKSTYDPEVSHILISFAQEAARSCGYRPIAMPSRSPEQVNRAARYTVRKMLREVTEQQLIRLEAGAIEMSELLPDDVAEDIFVKGLQLERLDQSPRSDIHQLERAGA</sequence>
<evidence type="ECO:0008006" key="3">
    <source>
        <dbReference type="Google" id="ProtNLM"/>
    </source>
</evidence>
<dbReference type="AlphaFoldDB" id="A0A1Q9AVX3"/>
<evidence type="ECO:0000313" key="2">
    <source>
        <dbReference type="Proteomes" id="UP000186364"/>
    </source>
</evidence>